<comment type="caution">
    <text evidence="1">The sequence shown here is derived from an EMBL/GenBank/DDBJ whole genome shotgun (WGS) entry which is preliminary data.</text>
</comment>
<evidence type="ECO:0000313" key="1">
    <source>
        <dbReference type="EMBL" id="KAK3697676.1"/>
    </source>
</evidence>
<dbReference type="EMBL" id="JAUTXU010000222">
    <property type="protein sequence ID" value="KAK3697676.1"/>
    <property type="molecule type" value="Genomic_DNA"/>
</dbReference>
<keyword evidence="2" id="KW-1185">Reference proteome</keyword>
<gene>
    <name evidence="1" type="ORF">LTR37_017325</name>
</gene>
<dbReference type="Proteomes" id="UP001281147">
    <property type="component" value="Unassembled WGS sequence"/>
</dbReference>
<accession>A0ACC3MKJ6</accession>
<reference evidence="1" key="1">
    <citation type="submission" date="2023-07" db="EMBL/GenBank/DDBJ databases">
        <title>Black Yeasts Isolated from many extreme environments.</title>
        <authorList>
            <person name="Coleine C."/>
            <person name="Stajich J.E."/>
            <person name="Selbmann L."/>
        </authorList>
    </citation>
    <scope>NUCLEOTIDE SEQUENCE</scope>
    <source>
        <strain evidence="1">CCFEE 5714</strain>
    </source>
</reference>
<proteinExistence type="predicted"/>
<name>A0ACC3MKJ6_9PEZI</name>
<organism evidence="1 2">
    <name type="scientific">Vermiconidia calcicola</name>
    <dbReference type="NCBI Taxonomy" id="1690605"/>
    <lineage>
        <taxon>Eukaryota</taxon>
        <taxon>Fungi</taxon>
        <taxon>Dikarya</taxon>
        <taxon>Ascomycota</taxon>
        <taxon>Pezizomycotina</taxon>
        <taxon>Dothideomycetes</taxon>
        <taxon>Dothideomycetidae</taxon>
        <taxon>Mycosphaerellales</taxon>
        <taxon>Extremaceae</taxon>
        <taxon>Vermiconidia</taxon>
    </lineage>
</organism>
<sequence length="542" mass="60661">MADDIIMDDMDIDLTEDDDPEIIRLKAAAEAMDRDRAADDAAQGMNGVEEVPEEGEVHSSAPAPTKVHIRGLHDPSTDTFLTTHDIKAFAAEFYSMDLFTRVEWIDDNSANIVYDTEDAASEALEALSADPASAPFQLRQARAYSKHPDIRVEVRQAIVADVKAPRAKDESRFYLLNPTWDPEERKRKRRPDNGYHVNKYRRRDYEEDDLHRPGYYDDEIEHRRGSREKIFHEDMYGDDPQVASDSRRNSISSGSELGRRKVHYGDDSEDLIVRRPNGRLRDNGDDLIMGRPNGRLRDNGDDLIVGRPNGRLRDRSASPGRAGDGRYGFREDQPRRPTARPRSRTPSRVRASRDNYGARDNKRRELFVDLQAPSALTNGHGNSTSRELFSNRPSSSSSGRELFPEKLNGTAHRRKEAKDLHPDEVADAIGRRPESSERNGHGRGADLFSRIGLPRMTATTALLHDRPPVAPPVDTGFSIRGAGRVNEGPGFSILGASRERTESALARELFPRKANGVSGGGGLSDGRLNGRGPQRRRAEDLF</sequence>
<evidence type="ECO:0000313" key="2">
    <source>
        <dbReference type="Proteomes" id="UP001281147"/>
    </source>
</evidence>
<protein>
    <submittedName>
        <fullName evidence="1">Uncharacterized protein</fullName>
    </submittedName>
</protein>